<evidence type="ECO:0000313" key="2">
    <source>
        <dbReference type="EMBL" id="TCD69248.1"/>
    </source>
</evidence>
<feature type="compositionally biased region" description="Polar residues" evidence="1">
    <location>
        <begin position="14"/>
        <end position="25"/>
    </location>
</feature>
<feature type="compositionally biased region" description="Polar residues" evidence="1">
    <location>
        <begin position="56"/>
        <end position="70"/>
    </location>
</feature>
<evidence type="ECO:0000256" key="1">
    <source>
        <dbReference type="SAM" id="MobiDB-lite"/>
    </source>
</evidence>
<reference evidence="2 3" key="1">
    <citation type="submission" date="2018-11" db="EMBL/GenBank/DDBJ databases">
        <title>Genome assembly of Steccherinum ochraceum LE-BIN_3174, the white-rot fungus of the Steccherinaceae family (The Residual Polyporoid clade, Polyporales, Basidiomycota).</title>
        <authorList>
            <person name="Fedorova T.V."/>
            <person name="Glazunova O.A."/>
            <person name="Landesman E.O."/>
            <person name="Moiseenko K.V."/>
            <person name="Psurtseva N.V."/>
            <person name="Savinova O.S."/>
            <person name="Shakhova N.V."/>
            <person name="Tyazhelova T.V."/>
            <person name="Vasina D.V."/>
        </authorList>
    </citation>
    <scope>NUCLEOTIDE SEQUENCE [LARGE SCALE GENOMIC DNA]</scope>
    <source>
        <strain evidence="2 3">LE-BIN_3174</strain>
    </source>
</reference>
<accession>A0A4R0RYC1</accession>
<feature type="compositionally biased region" description="Low complexity" evidence="1">
    <location>
        <begin position="97"/>
        <end position="107"/>
    </location>
</feature>
<keyword evidence="3" id="KW-1185">Reference proteome</keyword>
<comment type="caution">
    <text evidence="2">The sequence shown here is derived from an EMBL/GenBank/DDBJ whole genome shotgun (WGS) entry which is preliminary data.</text>
</comment>
<organism evidence="2 3">
    <name type="scientific">Steccherinum ochraceum</name>
    <dbReference type="NCBI Taxonomy" id="92696"/>
    <lineage>
        <taxon>Eukaryota</taxon>
        <taxon>Fungi</taxon>
        <taxon>Dikarya</taxon>
        <taxon>Basidiomycota</taxon>
        <taxon>Agaricomycotina</taxon>
        <taxon>Agaricomycetes</taxon>
        <taxon>Polyporales</taxon>
        <taxon>Steccherinaceae</taxon>
        <taxon>Steccherinum</taxon>
    </lineage>
</organism>
<dbReference type="Proteomes" id="UP000292702">
    <property type="component" value="Unassembled WGS sequence"/>
</dbReference>
<feature type="compositionally biased region" description="Low complexity" evidence="1">
    <location>
        <begin position="176"/>
        <end position="186"/>
    </location>
</feature>
<feature type="compositionally biased region" description="Basic and acidic residues" evidence="1">
    <location>
        <begin position="83"/>
        <end position="95"/>
    </location>
</feature>
<gene>
    <name evidence="2" type="ORF">EIP91_008351</name>
</gene>
<feature type="region of interest" description="Disordered" evidence="1">
    <location>
        <begin position="1"/>
        <end position="202"/>
    </location>
</feature>
<protein>
    <submittedName>
        <fullName evidence="2">Uncharacterized protein</fullName>
    </submittedName>
</protein>
<sequence length="202" mass="21678">MKKWRRRDKRSPARTPQSQSGNNYPSADHFRGAASGIQQTHSNDCDYNYSGADMPSQINNARTIDSNPTSGLFEPLVGGRGHLQAEGRSRPERSRRSSVSSSNDSYSAARCEAVPGSVCFDKGKRRANDSLDDGQDDHERGADSRTPRPFKPLVGVGQSSAEKHKELHGSGGEGAGARAATDTTSGLSRPQRPVAPNMPTGL</sequence>
<dbReference type="EMBL" id="RWJN01000046">
    <property type="protein sequence ID" value="TCD69248.1"/>
    <property type="molecule type" value="Genomic_DNA"/>
</dbReference>
<feature type="compositionally biased region" description="Basic and acidic residues" evidence="1">
    <location>
        <begin position="137"/>
        <end position="146"/>
    </location>
</feature>
<name>A0A4R0RYC1_9APHY</name>
<dbReference type="AlphaFoldDB" id="A0A4R0RYC1"/>
<evidence type="ECO:0000313" key="3">
    <source>
        <dbReference type="Proteomes" id="UP000292702"/>
    </source>
</evidence>
<proteinExistence type="predicted"/>